<dbReference type="InterPro" id="IPR023753">
    <property type="entry name" value="FAD/NAD-binding_dom"/>
</dbReference>
<dbReference type="PANTHER" id="PTHR43755">
    <property type="match status" value="1"/>
</dbReference>
<dbReference type="Pfam" id="PF07992">
    <property type="entry name" value="Pyr_redox_2"/>
    <property type="match status" value="1"/>
</dbReference>
<feature type="domain" description="FAD/NAD(P)-binding" evidence="1">
    <location>
        <begin position="3"/>
        <end position="299"/>
    </location>
</feature>
<dbReference type="Proteomes" id="UP000503399">
    <property type="component" value="Chromosome"/>
</dbReference>
<keyword evidence="3" id="KW-1185">Reference proteome</keyword>
<evidence type="ECO:0000313" key="3">
    <source>
        <dbReference type="Proteomes" id="UP000503399"/>
    </source>
</evidence>
<gene>
    <name evidence="2" type="ORF">R50_2332</name>
</gene>
<dbReference type="KEGG" id="hfv:R50_2332"/>
<organism evidence="2 3">
    <name type="scientific">Candidatus Hydrogenisulfobacillus filiaventi</name>
    <dbReference type="NCBI Taxonomy" id="2707344"/>
    <lineage>
        <taxon>Bacteria</taxon>
        <taxon>Bacillati</taxon>
        <taxon>Bacillota</taxon>
        <taxon>Clostridia</taxon>
        <taxon>Eubacteriales</taxon>
        <taxon>Clostridiales Family XVII. Incertae Sedis</taxon>
        <taxon>Candidatus Hydrogenisulfobacillus</taxon>
    </lineage>
</organism>
<reference evidence="2 3" key="1">
    <citation type="submission" date="2020-02" db="EMBL/GenBank/DDBJ databases">
        <authorList>
            <person name="Hogendoorn C."/>
        </authorList>
    </citation>
    <scope>NUCLEOTIDE SEQUENCE [LARGE SCALE GENOMIC DNA]</scope>
    <source>
        <strain evidence="2">R501</strain>
    </source>
</reference>
<dbReference type="EMBL" id="LR778114">
    <property type="protein sequence ID" value="CAB1129829.1"/>
    <property type="molecule type" value="Genomic_DNA"/>
</dbReference>
<dbReference type="PANTHER" id="PTHR43755:SF1">
    <property type="entry name" value="FAD-DEPENDENT PYRIDINE NUCLEOTIDE-DISULPHIDE OXIDOREDUCTASE"/>
    <property type="match status" value="1"/>
</dbReference>
<proteinExistence type="predicted"/>
<evidence type="ECO:0000313" key="2">
    <source>
        <dbReference type="EMBL" id="CAB1129829.1"/>
    </source>
</evidence>
<dbReference type="Gene3D" id="3.50.50.100">
    <property type="match status" value="1"/>
</dbReference>
<protein>
    <submittedName>
        <fullName evidence="2">Sulfide-quinone oxidoreductase</fullName>
    </submittedName>
</protein>
<dbReference type="AlphaFoldDB" id="A0A6F8ZIX1"/>
<dbReference type="InterPro" id="IPR052541">
    <property type="entry name" value="SQRD"/>
</dbReference>
<dbReference type="InterPro" id="IPR036188">
    <property type="entry name" value="FAD/NAD-bd_sf"/>
</dbReference>
<accession>A0A6F8ZIX1</accession>
<dbReference type="SUPFAM" id="SSF51905">
    <property type="entry name" value="FAD/NAD(P)-binding domain"/>
    <property type="match status" value="2"/>
</dbReference>
<name>A0A6F8ZIX1_9FIRM</name>
<dbReference type="GO" id="GO:0016491">
    <property type="term" value="F:oxidoreductase activity"/>
    <property type="evidence" value="ECO:0007669"/>
    <property type="project" value="InterPro"/>
</dbReference>
<evidence type="ECO:0000259" key="1">
    <source>
        <dbReference type="Pfam" id="PF07992"/>
    </source>
</evidence>
<sequence length="398" mass="43539">MARIVIAGSGFGGLITAVRLRRHLRNLPQHTITVVAKDPQFLYRPSLVGVAFGEQDLKHITFDLAPTYRRLGIEFRAAAVTGIDPEARTVSTTEGDLAYDKLVVALGERLAPEEIPGLAEYGYSVCNGEEALRLRAALEQYTGGPAVVGFCQNVQTGGPAFEVALALQGRMARLHQEGPIQFVDPLPRMWAPAGPEAGEFMVRTFAERGITRRGPVTIKRVEADRVVLGDDTELESRLTILLPPFRGHEAQRALAGDNPRGWIETDKTMRAKRHPDVFVAGSAVGFEGPKQGHTAMLQAEVAAYNLARDLGAVSGPEREYVHEMSCVLDLGGGEGLFVRRSLWNEEVREASLGRTWPLAKEALAYAFVNTPIFKEWGISAHGLRLPRWLAGTDLISRS</sequence>